<dbReference type="EMBL" id="ML178851">
    <property type="protein sequence ID" value="TFK97045.1"/>
    <property type="molecule type" value="Genomic_DNA"/>
</dbReference>
<dbReference type="OrthoDB" id="97518at2759"/>
<evidence type="ECO:0008006" key="4">
    <source>
        <dbReference type="Google" id="ProtNLM"/>
    </source>
</evidence>
<dbReference type="AlphaFoldDB" id="A0A5C3Q4P4"/>
<dbReference type="InterPro" id="IPR038595">
    <property type="entry name" value="LOR_sf"/>
</dbReference>
<accession>A0A5C3Q4P4</accession>
<evidence type="ECO:0000256" key="1">
    <source>
        <dbReference type="SAM" id="MobiDB-lite"/>
    </source>
</evidence>
<dbReference type="Proteomes" id="UP000305067">
    <property type="component" value="Unassembled WGS sequence"/>
</dbReference>
<proteinExistence type="predicted"/>
<dbReference type="InterPro" id="IPR007612">
    <property type="entry name" value="LOR"/>
</dbReference>
<organism evidence="2 3">
    <name type="scientific">Pterulicium gracile</name>
    <dbReference type="NCBI Taxonomy" id="1884261"/>
    <lineage>
        <taxon>Eukaryota</taxon>
        <taxon>Fungi</taxon>
        <taxon>Dikarya</taxon>
        <taxon>Basidiomycota</taxon>
        <taxon>Agaricomycotina</taxon>
        <taxon>Agaricomycetes</taxon>
        <taxon>Agaricomycetidae</taxon>
        <taxon>Agaricales</taxon>
        <taxon>Pleurotineae</taxon>
        <taxon>Pterulaceae</taxon>
        <taxon>Pterulicium</taxon>
    </lineage>
</organism>
<evidence type="ECO:0000313" key="2">
    <source>
        <dbReference type="EMBL" id="TFK97045.1"/>
    </source>
</evidence>
<protein>
    <recommendedName>
        <fullName evidence="4">Tubby C-terminal-like domain-containing protein</fullName>
    </recommendedName>
</protein>
<name>A0A5C3Q4P4_9AGAR</name>
<dbReference type="Pfam" id="PF04525">
    <property type="entry name" value="LOR"/>
    <property type="match status" value="1"/>
</dbReference>
<feature type="region of interest" description="Disordered" evidence="1">
    <location>
        <begin position="1"/>
        <end position="21"/>
    </location>
</feature>
<keyword evidence="3" id="KW-1185">Reference proteome</keyword>
<evidence type="ECO:0000313" key="3">
    <source>
        <dbReference type="Proteomes" id="UP000305067"/>
    </source>
</evidence>
<sequence>MGLFSTKNKPTSDELPGPLNRPSQPIGLFQNYIDHEKPVVVAIHENQYSWGNEDSRYQIMVAASGSIAIKPHFSWKTTVPKEIRDPHNNPLFNFKMKTWSSTHTFQAFSPAGGDNPIFTVKNTTRYVSTKIALSYVNTMDGRPVEITLEDSKEKRSAIKEHEGVFKLTSDPAQPILGYITPNPPTIIQESAASKAVGDKKRMGSYYLTIAPGVDGALLMTLCLCLDEIKMDKELAKAAGDGGSIAIG</sequence>
<dbReference type="Gene3D" id="2.40.160.200">
    <property type="entry name" value="LURP1-related"/>
    <property type="match status" value="1"/>
</dbReference>
<dbReference type="STRING" id="1884261.A0A5C3Q4P4"/>
<gene>
    <name evidence="2" type="ORF">BDV98DRAFT_607842</name>
</gene>
<reference evidence="2 3" key="1">
    <citation type="journal article" date="2019" name="Nat. Ecol. Evol.">
        <title>Megaphylogeny resolves global patterns of mushroom evolution.</title>
        <authorList>
            <person name="Varga T."/>
            <person name="Krizsan K."/>
            <person name="Foldi C."/>
            <person name="Dima B."/>
            <person name="Sanchez-Garcia M."/>
            <person name="Sanchez-Ramirez S."/>
            <person name="Szollosi G.J."/>
            <person name="Szarkandi J.G."/>
            <person name="Papp V."/>
            <person name="Albert L."/>
            <person name="Andreopoulos W."/>
            <person name="Angelini C."/>
            <person name="Antonin V."/>
            <person name="Barry K.W."/>
            <person name="Bougher N.L."/>
            <person name="Buchanan P."/>
            <person name="Buyck B."/>
            <person name="Bense V."/>
            <person name="Catcheside P."/>
            <person name="Chovatia M."/>
            <person name="Cooper J."/>
            <person name="Damon W."/>
            <person name="Desjardin D."/>
            <person name="Finy P."/>
            <person name="Geml J."/>
            <person name="Haridas S."/>
            <person name="Hughes K."/>
            <person name="Justo A."/>
            <person name="Karasinski D."/>
            <person name="Kautmanova I."/>
            <person name="Kiss B."/>
            <person name="Kocsube S."/>
            <person name="Kotiranta H."/>
            <person name="LaButti K.M."/>
            <person name="Lechner B.E."/>
            <person name="Liimatainen K."/>
            <person name="Lipzen A."/>
            <person name="Lukacs Z."/>
            <person name="Mihaltcheva S."/>
            <person name="Morgado L.N."/>
            <person name="Niskanen T."/>
            <person name="Noordeloos M.E."/>
            <person name="Ohm R.A."/>
            <person name="Ortiz-Santana B."/>
            <person name="Ovrebo C."/>
            <person name="Racz N."/>
            <person name="Riley R."/>
            <person name="Savchenko A."/>
            <person name="Shiryaev A."/>
            <person name="Soop K."/>
            <person name="Spirin V."/>
            <person name="Szebenyi C."/>
            <person name="Tomsovsky M."/>
            <person name="Tulloss R.E."/>
            <person name="Uehling J."/>
            <person name="Grigoriev I.V."/>
            <person name="Vagvolgyi C."/>
            <person name="Papp T."/>
            <person name="Martin F.M."/>
            <person name="Miettinen O."/>
            <person name="Hibbett D.S."/>
            <person name="Nagy L.G."/>
        </authorList>
    </citation>
    <scope>NUCLEOTIDE SEQUENCE [LARGE SCALE GENOMIC DNA]</scope>
    <source>
        <strain evidence="2 3">CBS 309.79</strain>
    </source>
</reference>